<evidence type="ECO:0000313" key="16">
    <source>
        <dbReference type="EMBL" id="KRT78657.1"/>
    </source>
</evidence>
<evidence type="ECO:0000256" key="6">
    <source>
        <dbReference type="ARBA" id="ARBA00022490"/>
    </source>
</evidence>
<keyword evidence="17" id="KW-1185">Reference proteome</keyword>
<dbReference type="Pfam" id="PF03807">
    <property type="entry name" value="F420_oxidored"/>
    <property type="match status" value="1"/>
</dbReference>
<evidence type="ECO:0000256" key="3">
    <source>
        <dbReference type="ARBA" id="ARBA00005525"/>
    </source>
</evidence>
<evidence type="ECO:0000256" key="13">
    <source>
        <dbReference type="PIRSR" id="PIRSR000193-1"/>
    </source>
</evidence>
<keyword evidence="10" id="KW-0560">Oxidoreductase</keyword>
<evidence type="ECO:0000256" key="9">
    <source>
        <dbReference type="ARBA" id="ARBA00022857"/>
    </source>
</evidence>
<dbReference type="Gene3D" id="3.40.50.720">
    <property type="entry name" value="NAD(P)-binding Rossmann-like Domain"/>
    <property type="match status" value="1"/>
</dbReference>
<evidence type="ECO:0000256" key="8">
    <source>
        <dbReference type="ARBA" id="ARBA00022650"/>
    </source>
</evidence>
<dbReference type="InterPro" id="IPR000304">
    <property type="entry name" value="Pyrroline-COOH_reductase"/>
</dbReference>
<dbReference type="AlphaFoldDB" id="A0A0T6AU53"/>
<name>A0A0T6AU53_9SCAR</name>
<dbReference type="UniPathway" id="UPA00098">
    <property type="reaction ID" value="UER00361"/>
</dbReference>
<comment type="catalytic activity">
    <reaction evidence="12">
        <text>L-proline + NADP(+) = (S)-1-pyrroline-5-carboxylate + NADPH + 2 H(+)</text>
        <dbReference type="Rhea" id="RHEA:14109"/>
        <dbReference type="ChEBI" id="CHEBI:15378"/>
        <dbReference type="ChEBI" id="CHEBI:17388"/>
        <dbReference type="ChEBI" id="CHEBI:57783"/>
        <dbReference type="ChEBI" id="CHEBI:58349"/>
        <dbReference type="ChEBI" id="CHEBI:60039"/>
        <dbReference type="EC" id="1.5.1.2"/>
    </reaction>
</comment>
<reference evidence="16 17" key="1">
    <citation type="submission" date="2015-09" db="EMBL/GenBank/DDBJ databases">
        <title>Draft genome of the scarab beetle Oryctes borbonicus.</title>
        <authorList>
            <person name="Meyer J.M."/>
            <person name="Markov G.V."/>
            <person name="Baskaran P."/>
            <person name="Herrmann M."/>
            <person name="Sommer R.J."/>
            <person name="Roedelsperger C."/>
        </authorList>
    </citation>
    <scope>NUCLEOTIDE SEQUENCE [LARGE SCALE GENOMIC DNA]</scope>
    <source>
        <strain evidence="16">OB123</strain>
        <tissue evidence="16">Whole animal</tissue>
    </source>
</reference>
<dbReference type="Pfam" id="PF14748">
    <property type="entry name" value="P5CR_dimer"/>
    <property type="match status" value="1"/>
</dbReference>
<keyword evidence="6" id="KW-0963">Cytoplasm</keyword>
<keyword evidence="9 13" id="KW-0521">NADP</keyword>
<comment type="similarity">
    <text evidence="3">Belongs to the pyrroline-5-carboxylate reductase family.</text>
</comment>
<dbReference type="InterPro" id="IPR036291">
    <property type="entry name" value="NAD(P)-bd_dom_sf"/>
</dbReference>
<dbReference type="EC" id="1.5.1.2" evidence="4"/>
<dbReference type="SUPFAM" id="SSF48179">
    <property type="entry name" value="6-phosphogluconate dehydrogenase C-terminal domain-like"/>
    <property type="match status" value="1"/>
</dbReference>
<dbReference type="PANTHER" id="PTHR11645">
    <property type="entry name" value="PYRROLINE-5-CARBOXYLATE REDUCTASE"/>
    <property type="match status" value="1"/>
</dbReference>
<evidence type="ECO:0000313" key="17">
    <source>
        <dbReference type="Proteomes" id="UP000051574"/>
    </source>
</evidence>
<dbReference type="FunFam" id="3.40.50.720:FF:000190">
    <property type="entry name" value="Pyrroline-5-carboxylate reductase"/>
    <property type="match status" value="1"/>
</dbReference>
<dbReference type="InterPro" id="IPR008927">
    <property type="entry name" value="6-PGluconate_DH-like_C_sf"/>
</dbReference>
<dbReference type="FunFam" id="1.10.3730.10:FF:000001">
    <property type="entry name" value="Pyrroline-5-carboxylate reductase"/>
    <property type="match status" value="1"/>
</dbReference>
<dbReference type="PANTHER" id="PTHR11645:SF69">
    <property type="entry name" value="PYRROLINE-5-CARBOXYLATE REDUCTASE"/>
    <property type="match status" value="1"/>
</dbReference>
<evidence type="ECO:0000256" key="11">
    <source>
        <dbReference type="ARBA" id="ARBA00050547"/>
    </source>
</evidence>
<dbReference type="Proteomes" id="UP000051574">
    <property type="component" value="Unassembled WGS sequence"/>
</dbReference>
<keyword evidence="7" id="KW-0028">Amino-acid biosynthesis</keyword>
<feature type="domain" description="Pyrroline-5-carboxylate reductase dimerisation" evidence="15">
    <location>
        <begin position="171"/>
        <end position="275"/>
    </location>
</feature>
<keyword evidence="8" id="KW-0641">Proline biosynthesis</keyword>
<feature type="binding site" evidence="13">
    <location>
        <position position="59"/>
    </location>
    <ligand>
        <name>NADPH</name>
        <dbReference type="ChEBI" id="CHEBI:57783"/>
    </ligand>
</feature>
<evidence type="ECO:0000256" key="7">
    <source>
        <dbReference type="ARBA" id="ARBA00022605"/>
    </source>
</evidence>
<evidence type="ECO:0000256" key="12">
    <source>
        <dbReference type="ARBA" id="ARBA00052690"/>
    </source>
</evidence>
<protein>
    <recommendedName>
        <fullName evidence="5">Pyrroline-5-carboxylate reductase</fullName>
        <ecNumber evidence="4">1.5.1.2</ecNumber>
    </recommendedName>
</protein>
<dbReference type="InterPro" id="IPR029036">
    <property type="entry name" value="P5CR_dimer"/>
</dbReference>
<feature type="binding site" evidence="13">
    <location>
        <begin position="72"/>
        <end position="75"/>
    </location>
    <ligand>
        <name>NADP(+)</name>
        <dbReference type="ChEBI" id="CHEBI:58349"/>
    </ligand>
</feature>
<comment type="caution">
    <text evidence="16">The sequence shown here is derived from an EMBL/GenBank/DDBJ whole genome shotgun (WGS) entry which is preliminary data.</text>
</comment>
<dbReference type="EMBL" id="LJIG01022798">
    <property type="protein sequence ID" value="KRT78657.1"/>
    <property type="molecule type" value="Genomic_DNA"/>
</dbReference>
<comment type="catalytic activity">
    <reaction evidence="11">
        <text>L-proline + NAD(+) = (S)-1-pyrroline-5-carboxylate + NADH + 2 H(+)</text>
        <dbReference type="Rhea" id="RHEA:14105"/>
        <dbReference type="ChEBI" id="CHEBI:15378"/>
        <dbReference type="ChEBI" id="CHEBI:17388"/>
        <dbReference type="ChEBI" id="CHEBI:57540"/>
        <dbReference type="ChEBI" id="CHEBI:57945"/>
        <dbReference type="ChEBI" id="CHEBI:60039"/>
        <dbReference type="EC" id="1.5.1.2"/>
    </reaction>
</comment>
<dbReference type="GO" id="GO:0004735">
    <property type="term" value="F:pyrroline-5-carboxylate reductase activity"/>
    <property type="evidence" value="ECO:0007669"/>
    <property type="project" value="UniProtKB-EC"/>
</dbReference>
<feature type="binding site" evidence="13">
    <location>
        <begin position="12"/>
        <end position="17"/>
    </location>
    <ligand>
        <name>NADP(+)</name>
        <dbReference type="ChEBI" id="CHEBI:58349"/>
    </ligand>
</feature>
<gene>
    <name evidence="16" type="ORF">AMK59_8225</name>
</gene>
<dbReference type="GO" id="GO:0055129">
    <property type="term" value="P:L-proline biosynthetic process"/>
    <property type="evidence" value="ECO:0007669"/>
    <property type="project" value="UniProtKB-UniPathway"/>
</dbReference>
<dbReference type="SUPFAM" id="SSF51735">
    <property type="entry name" value="NAD(P)-binding Rossmann-fold domains"/>
    <property type="match status" value="1"/>
</dbReference>
<dbReference type="InterPro" id="IPR028939">
    <property type="entry name" value="P5C_Rdtase_cat_N"/>
</dbReference>
<dbReference type="Gene3D" id="1.10.3730.10">
    <property type="entry name" value="ProC C-terminal domain-like"/>
    <property type="match status" value="1"/>
</dbReference>
<evidence type="ECO:0000259" key="15">
    <source>
        <dbReference type="Pfam" id="PF14748"/>
    </source>
</evidence>
<feature type="domain" description="Pyrroline-5-carboxylate reductase catalytic N-terminal" evidence="14">
    <location>
        <begin position="9"/>
        <end position="106"/>
    </location>
</feature>
<dbReference type="GO" id="GO:0005737">
    <property type="term" value="C:cytoplasm"/>
    <property type="evidence" value="ECO:0007669"/>
    <property type="project" value="UniProtKB-SubCell"/>
</dbReference>
<comment type="subcellular location">
    <subcellularLocation>
        <location evidence="1">Cytoplasm</location>
    </subcellularLocation>
</comment>
<comment type="pathway">
    <text evidence="2">Amino-acid biosynthesis; L-proline biosynthesis; L-proline from L-glutamate 5-semialdehyde: step 1/1.</text>
</comment>
<accession>A0A0T6AU53</accession>
<evidence type="ECO:0000256" key="4">
    <source>
        <dbReference type="ARBA" id="ARBA00012855"/>
    </source>
</evidence>
<dbReference type="HAMAP" id="MF_01925">
    <property type="entry name" value="P5C_reductase"/>
    <property type="match status" value="1"/>
</dbReference>
<evidence type="ECO:0000256" key="2">
    <source>
        <dbReference type="ARBA" id="ARBA00005205"/>
    </source>
</evidence>
<dbReference type="PIRSF" id="PIRSF000193">
    <property type="entry name" value="Pyrrol-5-carb_rd"/>
    <property type="match status" value="1"/>
</dbReference>
<evidence type="ECO:0000256" key="1">
    <source>
        <dbReference type="ARBA" id="ARBA00004496"/>
    </source>
</evidence>
<dbReference type="NCBIfam" id="TIGR00112">
    <property type="entry name" value="proC"/>
    <property type="match status" value="1"/>
</dbReference>
<evidence type="ECO:0000259" key="14">
    <source>
        <dbReference type="Pfam" id="PF03807"/>
    </source>
</evidence>
<evidence type="ECO:0000256" key="5">
    <source>
        <dbReference type="ARBA" id="ARBA00021413"/>
    </source>
</evidence>
<sequence length="279" mass="29435">MDYLKQCNIGFIGGGNMGTAICEALVRKGVRYSQIYVSGPHEDKLESWKKKGAHVSIGNGKVAEEADIIFLAVKPHILAAAVANIYDTLDTPSKAANKLFVSILAGVKLESLENILSRLEGSRVIRVMPNTPMMVGEGCSVYCPGQQATDFDTVLVKTILELSGICQLVPESMIDAVGGLAGSGPAFIYLIIEAMSDGGVKMGIPRTMATSFAAQTVLGAARMVLETEKHTGVLKDEVCSPGGTTITGIHALETGGVRVAIMNAIEAATKKSEELGHKK</sequence>
<organism evidence="16 17">
    <name type="scientific">Oryctes borbonicus</name>
    <dbReference type="NCBI Taxonomy" id="1629725"/>
    <lineage>
        <taxon>Eukaryota</taxon>
        <taxon>Metazoa</taxon>
        <taxon>Ecdysozoa</taxon>
        <taxon>Arthropoda</taxon>
        <taxon>Hexapoda</taxon>
        <taxon>Insecta</taxon>
        <taxon>Pterygota</taxon>
        <taxon>Neoptera</taxon>
        <taxon>Endopterygota</taxon>
        <taxon>Coleoptera</taxon>
        <taxon>Polyphaga</taxon>
        <taxon>Scarabaeiformia</taxon>
        <taxon>Scarabaeidae</taxon>
        <taxon>Dynastinae</taxon>
        <taxon>Oryctes</taxon>
    </lineage>
</organism>
<evidence type="ECO:0000256" key="10">
    <source>
        <dbReference type="ARBA" id="ARBA00023002"/>
    </source>
</evidence>
<dbReference type="OrthoDB" id="10263291at2759"/>
<proteinExistence type="inferred from homology"/>